<dbReference type="AlphaFoldDB" id="A0A0F9L312"/>
<dbReference type="EMBL" id="LAZR01013412">
    <property type="protein sequence ID" value="KKM22075.1"/>
    <property type="molecule type" value="Genomic_DNA"/>
</dbReference>
<reference evidence="1" key="1">
    <citation type="journal article" date="2015" name="Nature">
        <title>Complex archaea that bridge the gap between prokaryotes and eukaryotes.</title>
        <authorList>
            <person name="Spang A."/>
            <person name="Saw J.H."/>
            <person name="Jorgensen S.L."/>
            <person name="Zaremba-Niedzwiedzka K."/>
            <person name="Martijn J."/>
            <person name="Lind A.E."/>
            <person name="van Eijk R."/>
            <person name="Schleper C."/>
            <person name="Guy L."/>
            <person name="Ettema T.J."/>
        </authorList>
    </citation>
    <scope>NUCLEOTIDE SEQUENCE</scope>
</reference>
<comment type="caution">
    <text evidence="1">The sequence shown here is derived from an EMBL/GenBank/DDBJ whole genome shotgun (WGS) entry which is preliminary data.</text>
</comment>
<protein>
    <submittedName>
        <fullName evidence="1">Uncharacterized protein</fullName>
    </submittedName>
</protein>
<sequence>MNLEEQNQADEDISNILAKQKQEKTNKEILENLE</sequence>
<evidence type="ECO:0000313" key="1">
    <source>
        <dbReference type="EMBL" id="KKM22075.1"/>
    </source>
</evidence>
<organism evidence="1">
    <name type="scientific">marine sediment metagenome</name>
    <dbReference type="NCBI Taxonomy" id="412755"/>
    <lineage>
        <taxon>unclassified sequences</taxon>
        <taxon>metagenomes</taxon>
        <taxon>ecological metagenomes</taxon>
    </lineage>
</organism>
<proteinExistence type="predicted"/>
<name>A0A0F9L312_9ZZZZ</name>
<accession>A0A0F9L312</accession>
<gene>
    <name evidence="1" type="ORF">LCGC14_1629010</name>
</gene>